<sequence length="92" mass="10072">MLYCLVDLDSRRVQLSYLHYASNNKLRLVVQLHPNYANNHRICVEIVEGESSLNREQAIELLEVRVGRGERGEVGAGACVCVGGGGACDSAR</sequence>
<protein>
    <submittedName>
        <fullName evidence="1 3">Uncharacterized protein</fullName>
    </submittedName>
</protein>
<reference evidence="1 2" key="2">
    <citation type="submission" date="2018-11" db="EMBL/GenBank/DDBJ databases">
        <authorList>
            <consortium name="Pathogen Informatics"/>
        </authorList>
    </citation>
    <scope>NUCLEOTIDE SEQUENCE [LARGE SCALE GENOMIC DNA]</scope>
</reference>
<proteinExistence type="predicted"/>
<gene>
    <name evidence="1" type="ORF">ASIM_LOCUS8209</name>
</gene>
<evidence type="ECO:0000313" key="2">
    <source>
        <dbReference type="Proteomes" id="UP000267096"/>
    </source>
</evidence>
<dbReference type="AlphaFoldDB" id="A0A0M3JLB5"/>
<evidence type="ECO:0000313" key="1">
    <source>
        <dbReference type="EMBL" id="VDK31087.1"/>
    </source>
</evidence>
<accession>A0A0M3JLB5</accession>
<dbReference type="Proteomes" id="UP000267096">
    <property type="component" value="Unassembled WGS sequence"/>
</dbReference>
<keyword evidence="2" id="KW-1185">Reference proteome</keyword>
<evidence type="ECO:0000313" key="3">
    <source>
        <dbReference type="WBParaSite" id="ASIM_0000844601-mRNA-1"/>
    </source>
</evidence>
<dbReference type="EMBL" id="UYRR01021641">
    <property type="protein sequence ID" value="VDK31087.1"/>
    <property type="molecule type" value="Genomic_DNA"/>
</dbReference>
<dbReference type="WBParaSite" id="ASIM_0000844601-mRNA-1">
    <property type="protein sequence ID" value="ASIM_0000844601-mRNA-1"/>
    <property type="gene ID" value="ASIM_0000844601"/>
</dbReference>
<name>A0A0M3JLB5_ANISI</name>
<organism evidence="3">
    <name type="scientific">Anisakis simplex</name>
    <name type="common">Herring worm</name>
    <dbReference type="NCBI Taxonomy" id="6269"/>
    <lineage>
        <taxon>Eukaryota</taxon>
        <taxon>Metazoa</taxon>
        <taxon>Ecdysozoa</taxon>
        <taxon>Nematoda</taxon>
        <taxon>Chromadorea</taxon>
        <taxon>Rhabditida</taxon>
        <taxon>Spirurina</taxon>
        <taxon>Ascaridomorpha</taxon>
        <taxon>Ascaridoidea</taxon>
        <taxon>Anisakidae</taxon>
        <taxon>Anisakis</taxon>
        <taxon>Anisakis simplex complex</taxon>
    </lineage>
</organism>
<reference evidence="3" key="1">
    <citation type="submission" date="2017-02" db="UniProtKB">
        <authorList>
            <consortium name="WormBaseParasite"/>
        </authorList>
    </citation>
    <scope>IDENTIFICATION</scope>
</reference>